<comment type="subcellular location">
    <subcellularLocation>
        <location evidence="2">Nucleus</location>
    </subcellularLocation>
</comment>
<dbReference type="GO" id="GO:0004519">
    <property type="term" value="F:endonuclease activity"/>
    <property type="evidence" value="ECO:0007669"/>
    <property type="project" value="UniProtKB-KW"/>
</dbReference>
<comment type="cofactor">
    <cofactor evidence="1">
        <name>a divalent metal cation</name>
        <dbReference type="ChEBI" id="CHEBI:60240"/>
    </cofactor>
</comment>
<organism evidence="9 10">
    <name type="scientific">Popillia japonica</name>
    <name type="common">Japanese beetle</name>
    <dbReference type="NCBI Taxonomy" id="7064"/>
    <lineage>
        <taxon>Eukaryota</taxon>
        <taxon>Metazoa</taxon>
        <taxon>Ecdysozoa</taxon>
        <taxon>Arthropoda</taxon>
        <taxon>Hexapoda</taxon>
        <taxon>Insecta</taxon>
        <taxon>Pterygota</taxon>
        <taxon>Neoptera</taxon>
        <taxon>Endopterygota</taxon>
        <taxon>Coleoptera</taxon>
        <taxon>Polyphaga</taxon>
        <taxon>Scarabaeiformia</taxon>
        <taxon>Scarabaeidae</taxon>
        <taxon>Rutelinae</taxon>
        <taxon>Popillia</taxon>
    </lineage>
</organism>
<dbReference type="PANTHER" id="PTHR22930:SF289">
    <property type="entry name" value="DDE TNP4 DOMAIN-CONTAINING PROTEIN-RELATED"/>
    <property type="match status" value="1"/>
</dbReference>
<evidence type="ECO:0000259" key="8">
    <source>
        <dbReference type="Pfam" id="PF13359"/>
    </source>
</evidence>
<keyword evidence="7" id="KW-0539">Nucleus</keyword>
<dbReference type="AlphaFoldDB" id="A0AAW1LXD8"/>
<dbReference type="InterPro" id="IPR027806">
    <property type="entry name" value="HARBI1_dom"/>
</dbReference>
<evidence type="ECO:0000313" key="10">
    <source>
        <dbReference type="Proteomes" id="UP001458880"/>
    </source>
</evidence>
<reference evidence="9 10" key="1">
    <citation type="journal article" date="2024" name="BMC Genomics">
        <title>De novo assembly and annotation of Popillia japonica's genome with initial clues to its potential as an invasive pest.</title>
        <authorList>
            <person name="Cucini C."/>
            <person name="Boschi S."/>
            <person name="Funari R."/>
            <person name="Cardaioli E."/>
            <person name="Iannotti N."/>
            <person name="Marturano G."/>
            <person name="Paoli F."/>
            <person name="Bruttini M."/>
            <person name="Carapelli A."/>
            <person name="Frati F."/>
            <person name="Nardi F."/>
        </authorList>
    </citation>
    <scope>NUCLEOTIDE SEQUENCE [LARGE SCALE GENOMIC DNA]</scope>
    <source>
        <strain evidence="9">DMR45628</strain>
    </source>
</reference>
<dbReference type="PANTHER" id="PTHR22930">
    <property type="match status" value="1"/>
</dbReference>
<keyword evidence="6" id="KW-0378">Hydrolase</keyword>
<evidence type="ECO:0000256" key="6">
    <source>
        <dbReference type="ARBA" id="ARBA00022801"/>
    </source>
</evidence>
<proteinExistence type="inferred from homology"/>
<keyword evidence="5" id="KW-0479">Metal-binding</keyword>
<dbReference type="Proteomes" id="UP001458880">
    <property type="component" value="Unassembled WGS sequence"/>
</dbReference>
<feature type="domain" description="DDE Tnp4" evidence="8">
    <location>
        <begin position="2"/>
        <end position="127"/>
    </location>
</feature>
<comment type="similarity">
    <text evidence="3">Belongs to the HARBI1 family.</text>
</comment>
<name>A0AAW1LXD8_POPJA</name>
<gene>
    <name evidence="9" type="ORF">QE152_g9579</name>
</gene>
<dbReference type="GO" id="GO:0016787">
    <property type="term" value="F:hydrolase activity"/>
    <property type="evidence" value="ECO:0007669"/>
    <property type="project" value="UniProtKB-KW"/>
</dbReference>
<evidence type="ECO:0000256" key="1">
    <source>
        <dbReference type="ARBA" id="ARBA00001968"/>
    </source>
</evidence>
<dbReference type="GO" id="GO:0046872">
    <property type="term" value="F:metal ion binding"/>
    <property type="evidence" value="ECO:0007669"/>
    <property type="project" value="UniProtKB-KW"/>
</dbReference>
<protein>
    <submittedName>
        <fullName evidence="9">DDE superfamily endonuclease</fullName>
    </submittedName>
</protein>
<dbReference type="InterPro" id="IPR045249">
    <property type="entry name" value="HARBI1-like"/>
</dbReference>
<dbReference type="EMBL" id="JASPKY010000083">
    <property type="protein sequence ID" value="KAK9738702.1"/>
    <property type="molecule type" value="Genomic_DNA"/>
</dbReference>
<keyword evidence="10" id="KW-1185">Reference proteome</keyword>
<evidence type="ECO:0000256" key="5">
    <source>
        <dbReference type="ARBA" id="ARBA00022723"/>
    </source>
</evidence>
<evidence type="ECO:0000256" key="7">
    <source>
        <dbReference type="ARBA" id="ARBA00023242"/>
    </source>
</evidence>
<evidence type="ECO:0000256" key="4">
    <source>
        <dbReference type="ARBA" id="ARBA00022722"/>
    </source>
</evidence>
<comment type="caution">
    <text evidence="9">The sequence shown here is derived from an EMBL/GenBank/DDBJ whole genome shotgun (WGS) entry which is preliminary data.</text>
</comment>
<keyword evidence="4" id="KW-0540">Nuclease</keyword>
<dbReference type="GO" id="GO:0005634">
    <property type="term" value="C:nucleus"/>
    <property type="evidence" value="ECO:0007669"/>
    <property type="project" value="UniProtKB-SubCell"/>
</dbReference>
<accession>A0AAW1LXD8</accession>
<keyword evidence="9" id="KW-0255">Endonuclease</keyword>
<evidence type="ECO:0000256" key="3">
    <source>
        <dbReference type="ARBA" id="ARBA00006958"/>
    </source>
</evidence>
<evidence type="ECO:0000256" key="2">
    <source>
        <dbReference type="ARBA" id="ARBA00004123"/>
    </source>
</evidence>
<evidence type="ECO:0000313" key="9">
    <source>
        <dbReference type="EMBL" id="KAK9738702.1"/>
    </source>
</evidence>
<sequence>MYFSLNAQAVCNHILQIMDIVSRWPGATHDAYVFNNSRLRARLKTGEMGDGILLGDSGYPVRPYLLTPLRNPRTAAENLYNESQIRTRNCIERTFGVWKRRFPILSLGTRVKLETVQEIIVATAVLHKIAVSKRLLQFEEDEDNAPLGEEPDIGLRDEGQGNDYVRQQFINDYFRNL</sequence>
<dbReference type="Pfam" id="PF13359">
    <property type="entry name" value="DDE_Tnp_4"/>
    <property type="match status" value="1"/>
</dbReference>